<keyword evidence="2 5" id="KW-0812">Transmembrane</keyword>
<dbReference type="PANTHER" id="PTHR35371">
    <property type="entry name" value="INNER MEMBRANE PROTEIN"/>
    <property type="match status" value="1"/>
</dbReference>
<dbReference type="Proteomes" id="UP000253940">
    <property type="component" value="Chromosome"/>
</dbReference>
<evidence type="ECO:0000256" key="2">
    <source>
        <dbReference type="ARBA" id="ARBA00022692"/>
    </source>
</evidence>
<dbReference type="InterPro" id="IPR001129">
    <property type="entry name" value="Membr-assoc_MAPEG"/>
</dbReference>
<evidence type="ECO:0000256" key="1">
    <source>
        <dbReference type="ARBA" id="ARBA00004370"/>
    </source>
</evidence>
<evidence type="ECO:0000256" key="4">
    <source>
        <dbReference type="ARBA" id="ARBA00023136"/>
    </source>
</evidence>
<dbReference type="SUPFAM" id="SSF161084">
    <property type="entry name" value="MAPEG domain-like"/>
    <property type="match status" value="1"/>
</dbReference>
<accession>A0A345P858</accession>
<evidence type="ECO:0000313" key="6">
    <source>
        <dbReference type="EMBL" id="AXI03467.1"/>
    </source>
</evidence>
<evidence type="ECO:0008006" key="8">
    <source>
        <dbReference type="Google" id="ProtNLM"/>
    </source>
</evidence>
<feature type="transmembrane region" description="Helical" evidence="5">
    <location>
        <begin position="111"/>
        <end position="129"/>
    </location>
</feature>
<dbReference type="KEGG" id="mbah:HYN46_11825"/>
<dbReference type="Pfam" id="PF01124">
    <property type="entry name" value="MAPEG"/>
    <property type="match status" value="1"/>
</dbReference>
<dbReference type="Gene3D" id="1.20.120.550">
    <property type="entry name" value="Membrane associated eicosanoid/glutathione metabolism-like domain"/>
    <property type="match status" value="1"/>
</dbReference>
<organism evidence="6 7">
    <name type="scientific">Aquirhabdus parva</name>
    <dbReference type="NCBI Taxonomy" id="2283318"/>
    <lineage>
        <taxon>Bacteria</taxon>
        <taxon>Pseudomonadati</taxon>
        <taxon>Pseudomonadota</taxon>
        <taxon>Gammaproteobacteria</taxon>
        <taxon>Moraxellales</taxon>
        <taxon>Moraxellaceae</taxon>
        <taxon>Aquirhabdus</taxon>
    </lineage>
</organism>
<keyword evidence="7" id="KW-1185">Reference proteome</keyword>
<name>A0A345P858_9GAMM</name>
<keyword evidence="4 5" id="KW-0472">Membrane</keyword>
<dbReference type="OrthoDB" id="513661at2"/>
<dbReference type="GO" id="GO:0016020">
    <property type="term" value="C:membrane"/>
    <property type="evidence" value="ECO:0007669"/>
    <property type="project" value="UniProtKB-SubCell"/>
</dbReference>
<sequence>MHALSYAIYAMIAASVLPFITAGLSKLLGKFKLNDNHNPREFQKNLTGIAARAQAAQMNGYETLPVFLAAVLMAEYMVINQHVINQLAWTYVLLRIFYIVTYLADLATLRSIIWLLGFACPLLLLYMSATAG</sequence>
<gene>
    <name evidence="6" type="ORF">HYN46_11825</name>
</gene>
<proteinExistence type="predicted"/>
<dbReference type="PANTHER" id="PTHR35371:SF1">
    <property type="entry name" value="BLR7753 PROTEIN"/>
    <property type="match status" value="1"/>
</dbReference>
<evidence type="ECO:0000256" key="3">
    <source>
        <dbReference type="ARBA" id="ARBA00022989"/>
    </source>
</evidence>
<dbReference type="RefSeq" id="WP_114899575.1">
    <property type="nucleotide sequence ID" value="NZ_CP031222.1"/>
</dbReference>
<reference evidence="6 7" key="1">
    <citation type="submission" date="2018-07" db="EMBL/GenBank/DDBJ databases">
        <title>Genome sequencing of Moraxellaceae gen. HYN0046.</title>
        <authorList>
            <person name="Kim M."/>
            <person name="Yi H."/>
        </authorList>
    </citation>
    <scope>NUCLEOTIDE SEQUENCE [LARGE SCALE GENOMIC DNA]</scope>
    <source>
        <strain evidence="6 7">HYN0046</strain>
    </source>
</reference>
<protein>
    <recommendedName>
        <fullName evidence="8">MAPEG family protein</fullName>
    </recommendedName>
</protein>
<keyword evidence="3 5" id="KW-1133">Transmembrane helix</keyword>
<evidence type="ECO:0000313" key="7">
    <source>
        <dbReference type="Proteomes" id="UP000253940"/>
    </source>
</evidence>
<dbReference type="InterPro" id="IPR023352">
    <property type="entry name" value="MAPEG-like_dom_sf"/>
</dbReference>
<evidence type="ECO:0000256" key="5">
    <source>
        <dbReference type="SAM" id="Phobius"/>
    </source>
</evidence>
<dbReference type="EMBL" id="CP031222">
    <property type="protein sequence ID" value="AXI03467.1"/>
    <property type="molecule type" value="Genomic_DNA"/>
</dbReference>
<dbReference type="AlphaFoldDB" id="A0A345P858"/>
<comment type="subcellular location">
    <subcellularLocation>
        <location evidence="1">Membrane</location>
    </subcellularLocation>
</comment>
<feature type="transmembrane region" description="Helical" evidence="5">
    <location>
        <begin position="6"/>
        <end position="24"/>
    </location>
</feature>
<feature type="transmembrane region" description="Helical" evidence="5">
    <location>
        <begin position="85"/>
        <end position="104"/>
    </location>
</feature>